<dbReference type="Proteomes" id="UP000006038">
    <property type="component" value="Chromosome 5"/>
</dbReference>
<organism evidence="1">
    <name type="scientific">Oryza brachyantha</name>
    <name type="common">malo sina</name>
    <dbReference type="NCBI Taxonomy" id="4533"/>
    <lineage>
        <taxon>Eukaryota</taxon>
        <taxon>Viridiplantae</taxon>
        <taxon>Streptophyta</taxon>
        <taxon>Embryophyta</taxon>
        <taxon>Tracheophyta</taxon>
        <taxon>Spermatophyta</taxon>
        <taxon>Magnoliopsida</taxon>
        <taxon>Liliopsida</taxon>
        <taxon>Poales</taxon>
        <taxon>Poaceae</taxon>
        <taxon>BOP clade</taxon>
        <taxon>Oryzoideae</taxon>
        <taxon>Oryzeae</taxon>
        <taxon>Oryzinae</taxon>
        <taxon>Oryza</taxon>
    </lineage>
</organism>
<sequence>MDGGRAWWRSRARAIPSMDAASSSWSGAWAWMVLHVPVFSTEHANCLDRRLNIYICSDELSSQSQ</sequence>
<keyword evidence="2" id="KW-1185">Reference proteome</keyword>
<evidence type="ECO:0000313" key="1">
    <source>
        <dbReference type="EnsemblPlants" id="OB05G20580.1"/>
    </source>
</evidence>
<name>J3M634_ORYBR</name>
<reference evidence="1" key="2">
    <citation type="submission" date="2013-04" db="UniProtKB">
        <authorList>
            <consortium name="EnsemblPlants"/>
        </authorList>
    </citation>
    <scope>IDENTIFICATION</scope>
</reference>
<proteinExistence type="predicted"/>
<accession>J3M634</accession>
<evidence type="ECO:0000313" key="2">
    <source>
        <dbReference type="Proteomes" id="UP000006038"/>
    </source>
</evidence>
<protein>
    <submittedName>
        <fullName evidence="1">Uncharacterized protein</fullName>
    </submittedName>
</protein>
<dbReference type="Gramene" id="OB05G20580.1">
    <property type="protein sequence ID" value="OB05G20580.1"/>
    <property type="gene ID" value="OB05G20580"/>
</dbReference>
<dbReference type="AlphaFoldDB" id="J3M634"/>
<dbReference type="EnsemblPlants" id="OB05G20580.1">
    <property type="protein sequence ID" value="OB05G20580.1"/>
    <property type="gene ID" value="OB05G20580"/>
</dbReference>
<reference evidence="1" key="1">
    <citation type="journal article" date="2013" name="Nat. Commun.">
        <title>Whole-genome sequencing of Oryza brachyantha reveals mechanisms underlying Oryza genome evolution.</title>
        <authorList>
            <person name="Chen J."/>
            <person name="Huang Q."/>
            <person name="Gao D."/>
            <person name="Wang J."/>
            <person name="Lang Y."/>
            <person name="Liu T."/>
            <person name="Li B."/>
            <person name="Bai Z."/>
            <person name="Luis Goicoechea J."/>
            <person name="Liang C."/>
            <person name="Chen C."/>
            <person name="Zhang W."/>
            <person name="Sun S."/>
            <person name="Liao Y."/>
            <person name="Zhang X."/>
            <person name="Yang L."/>
            <person name="Song C."/>
            <person name="Wang M."/>
            <person name="Shi J."/>
            <person name="Liu G."/>
            <person name="Liu J."/>
            <person name="Zhou H."/>
            <person name="Zhou W."/>
            <person name="Yu Q."/>
            <person name="An N."/>
            <person name="Chen Y."/>
            <person name="Cai Q."/>
            <person name="Wang B."/>
            <person name="Liu B."/>
            <person name="Min J."/>
            <person name="Huang Y."/>
            <person name="Wu H."/>
            <person name="Li Z."/>
            <person name="Zhang Y."/>
            <person name="Yin Y."/>
            <person name="Song W."/>
            <person name="Jiang J."/>
            <person name="Jackson S.A."/>
            <person name="Wing R.A."/>
            <person name="Wang J."/>
            <person name="Chen M."/>
        </authorList>
    </citation>
    <scope>NUCLEOTIDE SEQUENCE [LARGE SCALE GENOMIC DNA]</scope>
    <source>
        <strain evidence="1">cv. IRGC 101232</strain>
    </source>
</reference>
<dbReference type="HOGENOM" id="CLU_2853333_0_0_1"/>